<keyword evidence="4 5" id="KW-0472">Membrane</keyword>
<organism evidence="6 7">
    <name type="scientific">Helicobacter apodemus</name>
    <dbReference type="NCBI Taxonomy" id="135569"/>
    <lineage>
        <taxon>Bacteria</taxon>
        <taxon>Pseudomonadati</taxon>
        <taxon>Campylobacterota</taxon>
        <taxon>Epsilonproteobacteria</taxon>
        <taxon>Campylobacterales</taxon>
        <taxon>Helicobacteraceae</taxon>
        <taxon>Helicobacter</taxon>
    </lineage>
</organism>
<comment type="subcellular location">
    <subcellularLocation>
        <location evidence="1">Membrane</location>
        <topology evidence="1">Multi-pass membrane protein</topology>
    </subcellularLocation>
</comment>
<proteinExistence type="predicted"/>
<evidence type="ECO:0000256" key="3">
    <source>
        <dbReference type="ARBA" id="ARBA00022989"/>
    </source>
</evidence>
<dbReference type="PRINTS" id="PR01988">
    <property type="entry name" value="EXPORTERBACE"/>
</dbReference>
<reference evidence="6 7" key="1">
    <citation type="submission" date="2017-06" db="EMBL/GenBank/DDBJ databases">
        <title>Complete genome of Helicobacter apodemus.</title>
        <authorList>
            <person name="Cho S."/>
        </authorList>
    </citation>
    <scope>NUCLEOTIDE SEQUENCE [LARGE SCALE GENOMIC DNA]</scope>
    <source>
        <strain evidence="7">SNUVETPUB-15-01</strain>
    </source>
</reference>
<name>A0A2U8FE00_9HELI</name>
<feature type="transmembrane region" description="Helical" evidence="5">
    <location>
        <begin position="27"/>
        <end position="51"/>
    </location>
</feature>
<evidence type="ECO:0000313" key="7">
    <source>
        <dbReference type="Proteomes" id="UP000244890"/>
    </source>
</evidence>
<keyword evidence="3 5" id="KW-1133">Transmembrane helix</keyword>
<keyword evidence="2 5" id="KW-0812">Transmembrane</keyword>
<evidence type="ECO:0000256" key="4">
    <source>
        <dbReference type="ARBA" id="ARBA00023136"/>
    </source>
</evidence>
<feature type="transmembrane region" description="Helical" evidence="5">
    <location>
        <begin position="146"/>
        <end position="172"/>
    </location>
</feature>
<dbReference type="GO" id="GO:0016020">
    <property type="term" value="C:membrane"/>
    <property type="evidence" value="ECO:0007669"/>
    <property type="project" value="InterPro"/>
</dbReference>
<evidence type="ECO:0008006" key="8">
    <source>
        <dbReference type="Google" id="ProtNLM"/>
    </source>
</evidence>
<dbReference type="Pfam" id="PF07264">
    <property type="entry name" value="EI24"/>
    <property type="match status" value="1"/>
</dbReference>
<feature type="transmembrane region" description="Helical" evidence="5">
    <location>
        <begin position="88"/>
        <end position="119"/>
    </location>
</feature>
<dbReference type="OrthoDB" id="5322024at2"/>
<protein>
    <recommendedName>
        <fullName evidence="8">EI24 domain-containing protein</fullName>
    </recommendedName>
</protein>
<dbReference type="EMBL" id="CP021886">
    <property type="protein sequence ID" value="AWI34439.1"/>
    <property type="molecule type" value="Genomic_DNA"/>
</dbReference>
<dbReference type="RefSeq" id="WP_108911255.1">
    <property type="nucleotide sequence ID" value="NZ_CP021886.1"/>
</dbReference>
<dbReference type="InterPro" id="IPR022324">
    <property type="entry name" value="Bacilysin_exporter_BacE_put"/>
</dbReference>
<evidence type="ECO:0000313" key="6">
    <source>
        <dbReference type="EMBL" id="AWI34439.1"/>
    </source>
</evidence>
<gene>
    <name evidence="6" type="ORF">CDV25_06445</name>
</gene>
<dbReference type="InterPro" id="IPR059112">
    <property type="entry name" value="CysZ/EI24"/>
</dbReference>
<accession>A0A2U8FE00</accession>
<evidence type="ECO:0000256" key="1">
    <source>
        <dbReference type="ARBA" id="ARBA00004141"/>
    </source>
</evidence>
<dbReference type="AlphaFoldDB" id="A0A2U8FE00"/>
<sequence length="244" mass="28188">MFETPTKNPITIKSIFLQSKNDFFSAYILRLIFLPLILVLVFWGIIFYFFIGDAFSSLYSFIRPDLSISSNWFSWIQNLLDSLLKITLFLFLSIMFLALTLLSNLILCSFLTPFIIGFIHNKHYPTKTINSNSSLLQTSLTLLKIYFLYLLMLCLLIPLYFVPFIGSLVILIPNYWLFSKTLVLDAGESILDKNTLKEIQKTHKQEIRSIVIPLFALSLLPLLNFFTPFFALIALAHLLFTLKS</sequence>
<evidence type="ECO:0000256" key="2">
    <source>
        <dbReference type="ARBA" id="ARBA00022692"/>
    </source>
</evidence>
<feature type="transmembrane region" description="Helical" evidence="5">
    <location>
        <begin position="210"/>
        <end position="240"/>
    </location>
</feature>
<dbReference type="KEGG" id="had:CDV25_06445"/>
<dbReference type="Proteomes" id="UP000244890">
    <property type="component" value="Chromosome"/>
</dbReference>
<evidence type="ECO:0000256" key="5">
    <source>
        <dbReference type="SAM" id="Phobius"/>
    </source>
</evidence>